<dbReference type="SMART" id="SM00388">
    <property type="entry name" value="HisKA"/>
    <property type="match status" value="1"/>
</dbReference>
<dbReference type="Gene3D" id="3.30.565.10">
    <property type="entry name" value="Histidine kinase-like ATPase, C-terminal domain"/>
    <property type="match status" value="1"/>
</dbReference>
<evidence type="ECO:0000256" key="10">
    <source>
        <dbReference type="ARBA" id="ARBA00023163"/>
    </source>
</evidence>
<keyword evidence="16" id="KW-1185">Reference proteome</keyword>
<dbReference type="InterPro" id="IPR004358">
    <property type="entry name" value="Sig_transdc_His_kin-like_C"/>
</dbReference>
<evidence type="ECO:0000256" key="5">
    <source>
        <dbReference type="ARBA" id="ARBA00022741"/>
    </source>
</evidence>
<organism evidence="15 16">
    <name type="scientific">Adhaeribacter radiodurans</name>
    <dbReference type="NCBI Taxonomy" id="2745197"/>
    <lineage>
        <taxon>Bacteria</taxon>
        <taxon>Pseudomonadati</taxon>
        <taxon>Bacteroidota</taxon>
        <taxon>Cytophagia</taxon>
        <taxon>Cytophagales</taxon>
        <taxon>Hymenobacteraceae</taxon>
        <taxon>Adhaeribacter</taxon>
    </lineage>
</organism>
<evidence type="ECO:0000259" key="14">
    <source>
        <dbReference type="PROSITE" id="PS50110"/>
    </source>
</evidence>
<dbReference type="CDD" id="cd00082">
    <property type="entry name" value="HisKA"/>
    <property type="match status" value="1"/>
</dbReference>
<gene>
    <name evidence="15" type="ORF">HUW48_19360</name>
</gene>
<dbReference type="SUPFAM" id="SSF55874">
    <property type="entry name" value="ATPase domain of HSP90 chaperone/DNA topoisomerase II/histidine kinase"/>
    <property type="match status" value="1"/>
</dbReference>
<evidence type="ECO:0000256" key="2">
    <source>
        <dbReference type="ARBA" id="ARBA00012438"/>
    </source>
</evidence>
<dbReference type="SUPFAM" id="SSF47384">
    <property type="entry name" value="Homodimeric domain of signal transducing histidine kinase"/>
    <property type="match status" value="1"/>
</dbReference>
<name>A0A7L7LCF4_9BACT</name>
<dbReference type="Gene3D" id="2.60.40.10">
    <property type="entry name" value="Immunoglobulins"/>
    <property type="match status" value="1"/>
</dbReference>
<feature type="domain" description="Histidine kinase" evidence="13">
    <location>
        <begin position="824"/>
        <end position="1046"/>
    </location>
</feature>
<dbReference type="PANTHER" id="PTHR43547">
    <property type="entry name" value="TWO-COMPONENT HISTIDINE KINASE"/>
    <property type="match status" value="1"/>
</dbReference>
<dbReference type="GO" id="GO:0043565">
    <property type="term" value="F:sequence-specific DNA binding"/>
    <property type="evidence" value="ECO:0007669"/>
    <property type="project" value="InterPro"/>
</dbReference>
<dbReference type="InterPro" id="IPR011110">
    <property type="entry name" value="Reg_prop"/>
</dbReference>
<dbReference type="Pfam" id="PF07495">
    <property type="entry name" value="Y_Y_Y"/>
    <property type="match status" value="1"/>
</dbReference>
<dbReference type="Pfam" id="PF12833">
    <property type="entry name" value="HTH_18"/>
    <property type="match status" value="1"/>
</dbReference>
<dbReference type="Gene3D" id="1.10.287.130">
    <property type="match status" value="1"/>
</dbReference>
<sequence length="1343" mass="151378">MKTFLHISIISSFFLFNSSRRVYAQSQPLQFEHLSARQGLPQSWVWSICQDREGFMWFGTYDGLYKYDGHSATSYALNPADPAHSLRSNLISAIHEDRKGRLWVTTWGAGLHQVDKPTGKSIAYPIDAKHSSRWDLLEAIYEDKKGILWLGTSLGIARFNPDSHSYALYASPNGESIGQIREDAMGRLWAGSYQFDPKTGKYTIFPLVTASGNQFISSIGFDIDTAGIAWLGTEGGLYYMDTRRPSYYTPFDSKGLLNKSIIKIYAVADYLWIGTTEGLQILNKKTNQITTYRSDPSQPGSLSNSFIGPIYWGRPGKLWLGTQNGINKASLHRRPFQAYQIIPTPPSFHQLENEIFSIVEDQDGTVWVSSAGHGLYRMNNKSYGFSKVVVNPLDQQISKVRSQGWPLLEDQKGRFWVGTQNSLYQHDLATGKFIQYPCKFSVRMLDKDASGKLWIGGVAGEMASFDPITKKFTYYQANEKDSTSLISGFIDDLMVSRTGEVWMATTTGVGRMNPVTGYSTRYQPNYRSPSGSINDAIAMALYEDQAGIIWIGTHGGGLNRLDPKTNTFTYYTTQQGLPSNRIMNLIGDEKGNIWIGTGNGLSRFNPKTNTFRNFNVSDGLPGNEFLERGSVFSRNGKLFFGNKDGLIVFYPDSIQEQMLPPPVYITNFKVLEKSQPVPAGSIKLPYDKNFLSFEFAAINYDAPEKNRYAYQLVGLENKWVFSSNIKQASYTDLDPGTYVFRVKATSDGKVWNEKGASLKIIIHPPPWKTWWAYSIYTFFVIASLLVARRVIINRERLKADLTIKQIESEKLREIDSLKSNFFANISHEFRTPLTLIGGVLEKLWRNGNSLTNSKEDYRLINRNLDRLLQLINQLLDLSKLEAGKLELNPQPGEIIGFLKVLASSFVSLFESKQITYSFYLPDRLLYASYDADKLEKIITNLLSNAFKFTLPQGIVNFRVDVEQQTFTSVQVKLVLEDNGIGISPEELNQIFERFHQADSSATKAYEGTGIGLALAKELLELHGGKITVASTPGKGTLFTVHLPLQVCSPDEAQKLEEKLLPTNPLPEFQEESTALPHSSSKFSNSYIKLLVIEDNKDLRTFIKNHFLKDYQILEAEDGLKGWAEALEIIPDLIISDVMMPKMDGVTLCEKLKTDERTSHIPVILLTAKADIESKLKGLESGADDYLAKPFKIDELKIRVRNLIEGRKKLRERFGKHISVDPKEITVNSVDEKFLQGALSIIETNMANSEFDITMFSKEIGMSRAQLHRKLTALTNQSANELIKNMRLKRAASLLRQHHGNASEIAYQVGFSSLNYFTKCFKELYGQTPSEYVRSNPVANAKQE</sequence>
<evidence type="ECO:0000313" key="15">
    <source>
        <dbReference type="EMBL" id="QMU30049.1"/>
    </source>
</evidence>
<evidence type="ECO:0000256" key="8">
    <source>
        <dbReference type="ARBA" id="ARBA00023012"/>
    </source>
</evidence>
<dbReference type="Gene3D" id="3.40.50.2300">
    <property type="match status" value="1"/>
</dbReference>
<evidence type="ECO:0000256" key="4">
    <source>
        <dbReference type="ARBA" id="ARBA00022679"/>
    </source>
</evidence>
<dbReference type="PANTHER" id="PTHR43547:SF2">
    <property type="entry name" value="HYBRID SIGNAL TRANSDUCTION HISTIDINE KINASE C"/>
    <property type="match status" value="1"/>
</dbReference>
<dbReference type="GO" id="GO:0003700">
    <property type="term" value="F:DNA-binding transcription factor activity"/>
    <property type="evidence" value="ECO:0007669"/>
    <property type="project" value="InterPro"/>
</dbReference>
<dbReference type="SMART" id="SM00448">
    <property type="entry name" value="REC"/>
    <property type="match status" value="1"/>
</dbReference>
<dbReference type="FunFam" id="1.10.287.130:FF:000045">
    <property type="entry name" value="Two-component system sensor histidine kinase/response regulator"/>
    <property type="match status" value="1"/>
</dbReference>
<keyword evidence="5" id="KW-0547">Nucleotide-binding</keyword>
<feature type="modified residue" description="4-aspartylphosphate" evidence="11">
    <location>
        <position position="1136"/>
    </location>
</feature>
<dbReference type="Pfam" id="PF07494">
    <property type="entry name" value="Reg_prop"/>
    <property type="match status" value="4"/>
</dbReference>
<dbReference type="InterPro" id="IPR003594">
    <property type="entry name" value="HATPase_dom"/>
</dbReference>
<evidence type="ECO:0000256" key="7">
    <source>
        <dbReference type="ARBA" id="ARBA00022840"/>
    </source>
</evidence>
<dbReference type="InterPro" id="IPR011123">
    <property type="entry name" value="Y_Y_Y"/>
</dbReference>
<keyword evidence="3 11" id="KW-0597">Phosphoprotein</keyword>
<evidence type="ECO:0000256" key="1">
    <source>
        <dbReference type="ARBA" id="ARBA00000085"/>
    </source>
</evidence>
<evidence type="ECO:0000256" key="3">
    <source>
        <dbReference type="ARBA" id="ARBA00022553"/>
    </source>
</evidence>
<dbReference type="CDD" id="cd16922">
    <property type="entry name" value="HATPase_EvgS-ArcB-TorS-like"/>
    <property type="match status" value="1"/>
</dbReference>
<dbReference type="InterPro" id="IPR003661">
    <property type="entry name" value="HisK_dim/P_dom"/>
</dbReference>
<dbReference type="GO" id="GO:0000155">
    <property type="term" value="F:phosphorelay sensor kinase activity"/>
    <property type="evidence" value="ECO:0007669"/>
    <property type="project" value="InterPro"/>
</dbReference>
<reference evidence="15 16" key="2">
    <citation type="submission" date="2020-08" db="EMBL/GenBank/DDBJ databases">
        <title>Adhaeribacter dokdonensis sp. nov., isolated from the rhizosphere of Elymus tsukushiensis, a plant native to the Dokdo Islands, Republic of Korea.</title>
        <authorList>
            <person name="Ghim S.Y."/>
        </authorList>
    </citation>
    <scope>NUCLEOTIDE SEQUENCE [LARGE SCALE GENOMIC DNA]</scope>
    <source>
        <strain evidence="15 16">KUDC8001</strain>
    </source>
</reference>
<keyword evidence="6" id="KW-0418">Kinase</keyword>
<evidence type="ECO:0000256" key="9">
    <source>
        <dbReference type="ARBA" id="ARBA00023015"/>
    </source>
</evidence>
<keyword evidence="8" id="KW-0902">Two-component regulatory system</keyword>
<dbReference type="PROSITE" id="PS50109">
    <property type="entry name" value="HIS_KIN"/>
    <property type="match status" value="1"/>
</dbReference>
<dbReference type="SMART" id="SM00387">
    <property type="entry name" value="HATPase_c"/>
    <property type="match status" value="1"/>
</dbReference>
<dbReference type="InterPro" id="IPR011006">
    <property type="entry name" value="CheY-like_superfamily"/>
</dbReference>
<protein>
    <recommendedName>
        <fullName evidence="2">histidine kinase</fullName>
        <ecNumber evidence="2">2.7.13.3</ecNumber>
    </recommendedName>
</protein>
<dbReference type="InterPro" id="IPR036097">
    <property type="entry name" value="HisK_dim/P_sf"/>
</dbReference>
<keyword evidence="7" id="KW-0067">ATP-binding</keyword>
<dbReference type="SUPFAM" id="SSF63829">
    <property type="entry name" value="Calcium-dependent phosphotriesterase"/>
    <property type="match status" value="3"/>
</dbReference>
<keyword evidence="9" id="KW-0805">Transcription regulation</keyword>
<feature type="domain" description="Response regulatory" evidence="14">
    <location>
        <begin position="1088"/>
        <end position="1203"/>
    </location>
</feature>
<dbReference type="InterPro" id="IPR018060">
    <property type="entry name" value="HTH_AraC"/>
</dbReference>
<evidence type="ECO:0000256" key="6">
    <source>
        <dbReference type="ARBA" id="ARBA00022777"/>
    </source>
</evidence>
<evidence type="ECO:0000313" key="16">
    <source>
        <dbReference type="Proteomes" id="UP000514509"/>
    </source>
</evidence>
<dbReference type="InterPro" id="IPR001789">
    <property type="entry name" value="Sig_transdc_resp-reg_receiver"/>
</dbReference>
<dbReference type="GO" id="GO:0005524">
    <property type="term" value="F:ATP binding"/>
    <property type="evidence" value="ECO:0007669"/>
    <property type="project" value="UniProtKB-KW"/>
</dbReference>
<dbReference type="Gene3D" id="1.10.10.60">
    <property type="entry name" value="Homeodomain-like"/>
    <property type="match status" value="1"/>
</dbReference>
<comment type="catalytic activity">
    <reaction evidence="1">
        <text>ATP + protein L-histidine = ADP + protein N-phospho-L-histidine.</text>
        <dbReference type="EC" id="2.7.13.3"/>
    </reaction>
</comment>
<feature type="domain" description="HTH araC/xylS-type" evidence="12">
    <location>
        <begin position="1235"/>
        <end position="1334"/>
    </location>
</feature>
<keyword evidence="10" id="KW-0804">Transcription</keyword>
<reference evidence="15 16" key="1">
    <citation type="submission" date="2020-06" db="EMBL/GenBank/DDBJ databases">
        <authorList>
            <person name="Hwang Y.J."/>
        </authorList>
    </citation>
    <scope>NUCLEOTIDE SEQUENCE [LARGE SCALE GENOMIC DNA]</scope>
    <source>
        <strain evidence="15 16">KUDC8001</strain>
    </source>
</reference>
<dbReference type="Pfam" id="PF00072">
    <property type="entry name" value="Response_reg"/>
    <property type="match status" value="1"/>
</dbReference>
<evidence type="ECO:0000256" key="11">
    <source>
        <dbReference type="PROSITE-ProRule" id="PRU00169"/>
    </source>
</evidence>
<dbReference type="PROSITE" id="PS01124">
    <property type="entry name" value="HTH_ARAC_FAMILY_2"/>
    <property type="match status" value="1"/>
</dbReference>
<dbReference type="Pfam" id="PF02518">
    <property type="entry name" value="HATPase_c"/>
    <property type="match status" value="1"/>
</dbReference>
<dbReference type="KEGG" id="add:HUW48_19360"/>
<dbReference type="FunFam" id="3.30.565.10:FF:000037">
    <property type="entry name" value="Hybrid sensor histidine kinase/response regulator"/>
    <property type="match status" value="1"/>
</dbReference>
<dbReference type="SUPFAM" id="SSF46689">
    <property type="entry name" value="Homeodomain-like"/>
    <property type="match status" value="1"/>
</dbReference>
<evidence type="ECO:0000259" key="12">
    <source>
        <dbReference type="PROSITE" id="PS01124"/>
    </source>
</evidence>
<dbReference type="RefSeq" id="WP_182412507.1">
    <property type="nucleotide sequence ID" value="NZ_CP055153.1"/>
</dbReference>
<dbReference type="SUPFAM" id="SSF52172">
    <property type="entry name" value="CheY-like"/>
    <property type="match status" value="1"/>
</dbReference>
<dbReference type="InterPro" id="IPR009057">
    <property type="entry name" value="Homeodomain-like_sf"/>
</dbReference>
<dbReference type="Pfam" id="PF00512">
    <property type="entry name" value="HisKA"/>
    <property type="match status" value="1"/>
</dbReference>
<dbReference type="PROSITE" id="PS50110">
    <property type="entry name" value="RESPONSE_REGULATORY"/>
    <property type="match status" value="1"/>
</dbReference>
<dbReference type="EMBL" id="CP055153">
    <property type="protein sequence ID" value="QMU30049.1"/>
    <property type="molecule type" value="Genomic_DNA"/>
</dbReference>
<dbReference type="EC" id="2.7.13.3" evidence="2"/>
<proteinExistence type="predicted"/>
<accession>A0A7L7LCF4</accession>
<dbReference type="Proteomes" id="UP000514509">
    <property type="component" value="Chromosome"/>
</dbReference>
<dbReference type="InterPro" id="IPR005467">
    <property type="entry name" value="His_kinase_dom"/>
</dbReference>
<evidence type="ECO:0000259" key="13">
    <source>
        <dbReference type="PROSITE" id="PS50109"/>
    </source>
</evidence>
<dbReference type="PRINTS" id="PR00344">
    <property type="entry name" value="BCTRLSENSOR"/>
</dbReference>
<dbReference type="SMART" id="SM00342">
    <property type="entry name" value="HTH_ARAC"/>
    <property type="match status" value="1"/>
</dbReference>
<dbReference type="InterPro" id="IPR015943">
    <property type="entry name" value="WD40/YVTN_repeat-like_dom_sf"/>
</dbReference>
<keyword evidence="4" id="KW-0808">Transferase</keyword>
<dbReference type="InterPro" id="IPR036890">
    <property type="entry name" value="HATPase_C_sf"/>
</dbReference>
<dbReference type="InterPro" id="IPR013783">
    <property type="entry name" value="Ig-like_fold"/>
</dbReference>
<dbReference type="Gene3D" id="2.130.10.10">
    <property type="entry name" value="YVTN repeat-like/Quinoprotein amine dehydrogenase"/>
    <property type="match status" value="3"/>
</dbReference>
<dbReference type="CDD" id="cd17574">
    <property type="entry name" value="REC_OmpR"/>
    <property type="match status" value="1"/>
</dbReference>